<comment type="caution">
    <text evidence="2">The sequence shown here is derived from an EMBL/GenBank/DDBJ whole genome shotgun (WGS) entry which is preliminary data.</text>
</comment>
<evidence type="ECO:0000256" key="1">
    <source>
        <dbReference type="SAM" id="Phobius"/>
    </source>
</evidence>
<dbReference type="EMBL" id="JAVXZY010000011">
    <property type="protein sequence ID" value="MDT9001755.1"/>
    <property type="molecule type" value="Genomic_DNA"/>
</dbReference>
<keyword evidence="3" id="KW-1185">Reference proteome</keyword>
<organism evidence="2 3">
    <name type="scientific">Roseateles aquae</name>
    <dbReference type="NCBI Taxonomy" id="3077235"/>
    <lineage>
        <taxon>Bacteria</taxon>
        <taxon>Pseudomonadati</taxon>
        <taxon>Pseudomonadota</taxon>
        <taxon>Betaproteobacteria</taxon>
        <taxon>Burkholderiales</taxon>
        <taxon>Sphaerotilaceae</taxon>
        <taxon>Roseateles</taxon>
    </lineage>
</organism>
<dbReference type="RefSeq" id="WP_315652642.1">
    <property type="nucleotide sequence ID" value="NZ_JAVXZY010000011.1"/>
</dbReference>
<evidence type="ECO:0000313" key="3">
    <source>
        <dbReference type="Proteomes" id="UP001246372"/>
    </source>
</evidence>
<accession>A0ABU3PGQ1</accession>
<proteinExistence type="predicted"/>
<evidence type="ECO:0000313" key="2">
    <source>
        <dbReference type="EMBL" id="MDT9001755.1"/>
    </source>
</evidence>
<gene>
    <name evidence="2" type="ORF">RQP53_20935</name>
</gene>
<keyword evidence="1" id="KW-0472">Membrane</keyword>
<sequence length="304" mass="34241">MKAGTAEPSISTELDIKRAELSLKEREFARSRWTNPLIVGILAALAAAITSSVLQYLSAAQATALEQARWERTHADDERKWLLDRVLEFSAAVNIVLGQMTQSNYRMAQLVDPKLRNPVGERGELVYWRTKAFLDSVDAMQQIELAVHARDSVVAQRLSDVVEEVRVFSRSITDDMHQIGAGTEFRNQVVKPKLSRGELIQARRIWLEHILDCRRSIGAKIFTILGKDQANVPKPEGCASVSVFTSARSKAKADIALKAKLLTSYKKMEEHLARKRGAKKLYLEITEMRREIEAEIALEKSTIK</sequence>
<dbReference type="Proteomes" id="UP001246372">
    <property type="component" value="Unassembled WGS sequence"/>
</dbReference>
<feature type="transmembrane region" description="Helical" evidence="1">
    <location>
        <begin position="36"/>
        <end position="57"/>
    </location>
</feature>
<reference evidence="2" key="1">
    <citation type="submission" date="2023-09" db="EMBL/GenBank/DDBJ databases">
        <title>Paucibacter sp. APW11 Genome sequencing and assembly.</title>
        <authorList>
            <person name="Kim I."/>
        </authorList>
    </citation>
    <scope>NUCLEOTIDE SEQUENCE</scope>
    <source>
        <strain evidence="2">APW11</strain>
    </source>
</reference>
<name>A0ABU3PGQ1_9BURK</name>
<protein>
    <submittedName>
        <fullName evidence="2">Uncharacterized protein</fullName>
    </submittedName>
</protein>
<keyword evidence="1" id="KW-1133">Transmembrane helix</keyword>
<keyword evidence="1" id="KW-0812">Transmembrane</keyword>